<reference evidence="10" key="1">
    <citation type="journal article" date="2019" name="Int. J. Syst. Evol. Microbiol.">
        <title>The Global Catalogue of Microorganisms (GCM) 10K type strain sequencing project: providing services to taxonomists for standard genome sequencing and annotation.</title>
        <authorList>
            <consortium name="The Broad Institute Genomics Platform"/>
            <consortium name="The Broad Institute Genome Sequencing Center for Infectious Disease"/>
            <person name="Wu L."/>
            <person name="Ma J."/>
        </authorList>
    </citation>
    <scope>NUCLEOTIDE SEQUENCE [LARGE SCALE GENOMIC DNA]</scope>
    <source>
        <strain evidence="10">KCTC 42447</strain>
    </source>
</reference>
<dbReference type="Proteomes" id="UP001595630">
    <property type="component" value="Unassembled WGS sequence"/>
</dbReference>
<keyword evidence="1" id="KW-0813">Transport</keyword>
<feature type="chain" id="PRO_5046280022" evidence="7">
    <location>
        <begin position="25"/>
        <end position="145"/>
    </location>
</feature>
<evidence type="ECO:0000313" key="9">
    <source>
        <dbReference type="EMBL" id="MFC3607383.1"/>
    </source>
</evidence>
<dbReference type="RefSeq" id="WP_386362424.1">
    <property type="nucleotide sequence ID" value="NZ_JBHRXZ010000016.1"/>
</dbReference>
<proteinExistence type="predicted"/>
<evidence type="ECO:0000256" key="5">
    <source>
        <dbReference type="ARBA" id="ARBA00023004"/>
    </source>
</evidence>
<evidence type="ECO:0000256" key="2">
    <source>
        <dbReference type="ARBA" id="ARBA00022617"/>
    </source>
</evidence>
<dbReference type="InterPro" id="IPR030991">
    <property type="entry name" value="c550_proteobact"/>
</dbReference>
<organism evidence="9 10">
    <name type="scientific">Stutzerimonas tarimensis</name>
    <dbReference type="NCBI Taxonomy" id="1507735"/>
    <lineage>
        <taxon>Bacteria</taxon>
        <taxon>Pseudomonadati</taxon>
        <taxon>Pseudomonadota</taxon>
        <taxon>Gammaproteobacteria</taxon>
        <taxon>Pseudomonadales</taxon>
        <taxon>Pseudomonadaceae</taxon>
        <taxon>Stutzerimonas</taxon>
    </lineage>
</organism>
<evidence type="ECO:0000256" key="3">
    <source>
        <dbReference type="ARBA" id="ARBA00022723"/>
    </source>
</evidence>
<evidence type="ECO:0000259" key="8">
    <source>
        <dbReference type="PROSITE" id="PS51007"/>
    </source>
</evidence>
<dbReference type="Gene3D" id="1.10.760.10">
    <property type="entry name" value="Cytochrome c-like domain"/>
    <property type="match status" value="1"/>
</dbReference>
<evidence type="ECO:0000256" key="6">
    <source>
        <dbReference type="PROSITE-ProRule" id="PRU00433"/>
    </source>
</evidence>
<dbReference type="EMBL" id="JBHRXZ010000016">
    <property type="protein sequence ID" value="MFC3607383.1"/>
    <property type="molecule type" value="Genomic_DNA"/>
</dbReference>
<dbReference type="SUPFAM" id="SSF46626">
    <property type="entry name" value="Cytochrome c"/>
    <property type="match status" value="1"/>
</dbReference>
<protein>
    <submittedName>
        <fullName evidence="9">Cytochrome c-550 PedF</fullName>
    </submittedName>
</protein>
<accession>A0ABV7T4F5</accession>
<dbReference type="Pfam" id="PF13442">
    <property type="entry name" value="Cytochrome_CBB3"/>
    <property type="match status" value="1"/>
</dbReference>
<keyword evidence="10" id="KW-1185">Reference proteome</keyword>
<dbReference type="InterPro" id="IPR051811">
    <property type="entry name" value="Cytochrome_c550/c551-like"/>
</dbReference>
<keyword evidence="3 6" id="KW-0479">Metal-binding</keyword>
<comment type="caution">
    <text evidence="9">The sequence shown here is derived from an EMBL/GenBank/DDBJ whole genome shotgun (WGS) entry which is preliminary data.</text>
</comment>
<feature type="domain" description="Cytochrome c" evidence="8">
    <location>
        <begin position="60"/>
        <end position="142"/>
    </location>
</feature>
<feature type="signal peptide" evidence="7">
    <location>
        <begin position="1"/>
        <end position="24"/>
    </location>
</feature>
<evidence type="ECO:0000256" key="4">
    <source>
        <dbReference type="ARBA" id="ARBA00022982"/>
    </source>
</evidence>
<evidence type="ECO:0000256" key="1">
    <source>
        <dbReference type="ARBA" id="ARBA00022448"/>
    </source>
</evidence>
<evidence type="ECO:0000313" key="10">
    <source>
        <dbReference type="Proteomes" id="UP001595630"/>
    </source>
</evidence>
<keyword evidence="2 6" id="KW-0349">Heme</keyword>
<dbReference type="InterPro" id="IPR009056">
    <property type="entry name" value="Cyt_c-like_dom"/>
</dbReference>
<keyword evidence="5 6" id="KW-0408">Iron</keyword>
<sequence>MNKHNIWRALLAAGVLSISSLAVGHGDVTPQAVDTQGLDSLGEAWLDENPYREPYEKHDLAVRVGSSAYAQNCARCHGLDAISGGIAPDLRHLEPGLDGDDWYKERVINGAVRNGAVYMPKMAEHMSQEALWAVRTFLETKYIEE</sequence>
<dbReference type="PROSITE" id="PS51007">
    <property type="entry name" value="CYTC"/>
    <property type="match status" value="1"/>
</dbReference>
<dbReference type="NCBIfam" id="TIGR04494">
    <property type="entry name" value="c550_PedF"/>
    <property type="match status" value="1"/>
</dbReference>
<dbReference type="InterPro" id="IPR036909">
    <property type="entry name" value="Cyt_c-like_dom_sf"/>
</dbReference>
<dbReference type="PANTHER" id="PTHR37823:SF4">
    <property type="entry name" value="MENAQUINOL-CYTOCHROME C REDUCTASE CYTOCHROME B_C SUBUNIT"/>
    <property type="match status" value="1"/>
</dbReference>
<evidence type="ECO:0000256" key="7">
    <source>
        <dbReference type="SAM" id="SignalP"/>
    </source>
</evidence>
<gene>
    <name evidence="9" type="primary">pedF</name>
    <name evidence="9" type="ORF">ACFOMF_06295</name>
</gene>
<name>A0ABV7T4F5_9GAMM</name>
<dbReference type="PANTHER" id="PTHR37823">
    <property type="entry name" value="CYTOCHROME C-553-LIKE"/>
    <property type="match status" value="1"/>
</dbReference>
<keyword evidence="7" id="KW-0732">Signal</keyword>
<keyword evidence="4" id="KW-0249">Electron transport</keyword>